<dbReference type="InterPro" id="IPR025383">
    <property type="entry name" value="MrpA_C/MbhD"/>
</dbReference>
<dbReference type="GO" id="GO:0005886">
    <property type="term" value="C:plasma membrane"/>
    <property type="evidence" value="ECO:0007669"/>
    <property type="project" value="UniProtKB-SubCell"/>
</dbReference>
<dbReference type="PRINTS" id="PR01434">
    <property type="entry name" value="NADHDHGNASE5"/>
</dbReference>
<proteinExistence type="predicted"/>
<evidence type="ECO:0000259" key="12">
    <source>
        <dbReference type="Pfam" id="PF00662"/>
    </source>
</evidence>
<evidence type="ECO:0000313" key="15">
    <source>
        <dbReference type="EMBL" id="RLQ87512.1"/>
    </source>
</evidence>
<feature type="transmembrane region" description="Helical" evidence="10">
    <location>
        <begin position="272"/>
        <end position="290"/>
    </location>
</feature>
<feature type="transmembrane region" description="Helical" evidence="10">
    <location>
        <begin position="597"/>
        <end position="618"/>
    </location>
</feature>
<feature type="domain" description="NADH:quinone oxidoreductase/Mrp antiporter transmembrane" evidence="11">
    <location>
        <begin position="126"/>
        <end position="409"/>
    </location>
</feature>
<feature type="transmembrane region" description="Helical" evidence="10">
    <location>
        <begin position="625"/>
        <end position="643"/>
    </location>
</feature>
<accession>A0A3L7JGA4</accession>
<reference evidence="15 16" key="1">
    <citation type="submission" date="2018-10" db="EMBL/GenBank/DDBJ databases">
        <title>Notoacmeibacter sp. M2BS9Y-3-1, whole genome shotgun sequence.</title>
        <authorList>
            <person name="Tuo L."/>
        </authorList>
    </citation>
    <scope>NUCLEOTIDE SEQUENCE [LARGE SCALE GENOMIC DNA]</scope>
    <source>
        <strain evidence="15 16">M2BS9Y-3-1</strain>
    </source>
</reference>
<feature type="transmembrane region" description="Helical" evidence="10">
    <location>
        <begin position="449"/>
        <end position="470"/>
    </location>
</feature>
<dbReference type="PANTHER" id="PTHR43373">
    <property type="entry name" value="NA(+)/H(+) ANTIPORTER SUBUNIT"/>
    <property type="match status" value="1"/>
</dbReference>
<keyword evidence="6 10" id="KW-1133">Transmembrane helix</keyword>
<evidence type="ECO:0000256" key="7">
    <source>
        <dbReference type="ARBA" id="ARBA00023065"/>
    </source>
</evidence>
<feature type="transmembrane region" description="Helical" evidence="10">
    <location>
        <begin position="240"/>
        <end position="260"/>
    </location>
</feature>
<feature type="transmembrane region" description="Helical" evidence="10">
    <location>
        <begin position="161"/>
        <end position="183"/>
    </location>
</feature>
<feature type="transmembrane region" description="Helical" evidence="10">
    <location>
        <begin position="402"/>
        <end position="428"/>
    </location>
</feature>
<evidence type="ECO:0000259" key="11">
    <source>
        <dbReference type="Pfam" id="PF00361"/>
    </source>
</evidence>
<evidence type="ECO:0000256" key="8">
    <source>
        <dbReference type="ARBA" id="ARBA00023136"/>
    </source>
</evidence>
<keyword evidence="4" id="KW-1003">Cell membrane</keyword>
<gene>
    <name evidence="15" type="ORF">D8780_04120</name>
</gene>
<evidence type="ECO:0000259" key="13">
    <source>
        <dbReference type="Pfam" id="PF13244"/>
    </source>
</evidence>
<keyword evidence="7" id="KW-0406">Ion transport</keyword>
<feature type="transmembrane region" description="Helical" evidence="10">
    <location>
        <begin position="80"/>
        <end position="99"/>
    </location>
</feature>
<feature type="transmembrane region" description="Helical" evidence="10">
    <location>
        <begin position="563"/>
        <end position="585"/>
    </location>
</feature>
<keyword evidence="5 9" id="KW-0812">Transmembrane</keyword>
<name>A0A3L7JGA4_9HYPH</name>
<evidence type="ECO:0000313" key="16">
    <source>
        <dbReference type="Proteomes" id="UP000281094"/>
    </source>
</evidence>
<dbReference type="InterPro" id="IPR001750">
    <property type="entry name" value="ND/Mrp_TM"/>
</dbReference>
<feature type="transmembrane region" description="Helical" evidence="10">
    <location>
        <begin position="106"/>
        <end position="124"/>
    </location>
</feature>
<feature type="domain" description="MrpA C-terminal/MbhD" evidence="13">
    <location>
        <begin position="606"/>
        <end position="670"/>
    </location>
</feature>
<dbReference type="EMBL" id="RCWN01000001">
    <property type="protein sequence ID" value="RLQ87512.1"/>
    <property type="molecule type" value="Genomic_DNA"/>
</dbReference>
<feature type="transmembrane region" description="Helical" evidence="10">
    <location>
        <begin position="297"/>
        <end position="316"/>
    </location>
</feature>
<dbReference type="AlphaFoldDB" id="A0A3L7JGA4"/>
<dbReference type="InterPro" id="IPR050616">
    <property type="entry name" value="CPA3_Na-H_Antiporter_A"/>
</dbReference>
<feature type="transmembrane region" description="Helical" evidence="10">
    <location>
        <begin position="203"/>
        <end position="219"/>
    </location>
</feature>
<dbReference type="Pfam" id="PF20501">
    <property type="entry name" value="MbhE"/>
    <property type="match status" value="1"/>
</dbReference>
<dbReference type="Pfam" id="PF13244">
    <property type="entry name" value="MbhD"/>
    <property type="match status" value="1"/>
</dbReference>
<dbReference type="NCBIfam" id="NF009287">
    <property type="entry name" value="PRK12647.1"/>
    <property type="match status" value="1"/>
</dbReference>
<dbReference type="GO" id="GO:0006811">
    <property type="term" value="P:monoatomic ion transport"/>
    <property type="evidence" value="ECO:0007669"/>
    <property type="project" value="UniProtKB-KW"/>
</dbReference>
<evidence type="ECO:0000256" key="3">
    <source>
        <dbReference type="ARBA" id="ARBA00022449"/>
    </source>
</evidence>
<dbReference type="Pfam" id="PF00361">
    <property type="entry name" value="Proton_antipo_M"/>
    <property type="match status" value="1"/>
</dbReference>
<dbReference type="Proteomes" id="UP000281094">
    <property type="component" value="Unassembled WGS sequence"/>
</dbReference>
<feature type="transmembrane region" description="Helical" evidence="10">
    <location>
        <begin position="683"/>
        <end position="703"/>
    </location>
</feature>
<evidence type="ECO:0000256" key="10">
    <source>
        <dbReference type="SAM" id="Phobius"/>
    </source>
</evidence>
<dbReference type="Gene3D" id="1.20.120.1200">
    <property type="entry name" value="NADH-ubiquinone/plastoquinone oxidoreductase chain 6, subunit NuoJ"/>
    <property type="match status" value="1"/>
</dbReference>
<dbReference type="GO" id="GO:0015297">
    <property type="term" value="F:antiporter activity"/>
    <property type="evidence" value="ECO:0007669"/>
    <property type="project" value="UniProtKB-KW"/>
</dbReference>
<protein>
    <submittedName>
        <fullName evidence="15">Putative monovalent cation/H+ antiporter subunit A</fullName>
    </submittedName>
</protein>
<feature type="transmembrane region" description="Helical" evidence="10">
    <location>
        <begin position="130"/>
        <end position="149"/>
    </location>
</feature>
<comment type="caution">
    <text evidence="15">The sequence shown here is derived from an EMBL/GenBank/DDBJ whole genome shotgun (WGS) entry which is preliminary data.</text>
</comment>
<evidence type="ECO:0000256" key="1">
    <source>
        <dbReference type="ARBA" id="ARBA00004651"/>
    </source>
</evidence>
<dbReference type="PANTHER" id="PTHR43373:SF1">
    <property type="entry name" value="NA(+)_H(+) ANTIPORTER SUBUNIT A"/>
    <property type="match status" value="1"/>
</dbReference>
<feature type="transmembrane region" description="Helical" evidence="10">
    <location>
        <begin position="322"/>
        <end position="346"/>
    </location>
</feature>
<feature type="transmembrane region" description="Helical" evidence="10">
    <location>
        <begin position="742"/>
        <end position="760"/>
    </location>
</feature>
<keyword evidence="8 10" id="KW-0472">Membrane</keyword>
<evidence type="ECO:0000256" key="4">
    <source>
        <dbReference type="ARBA" id="ARBA00022475"/>
    </source>
</evidence>
<dbReference type="RefSeq" id="WP_121644480.1">
    <property type="nucleotide sequence ID" value="NZ_RCWN01000001.1"/>
</dbReference>
<evidence type="ECO:0000259" key="14">
    <source>
        <dbReference type="Pfam" id="PF20501"/>
    </source>
</evidence>
<dbReference type="InterPro" id="IPR001516">
    <property type="entry name" value="Proton_antipo_N"/>
</dbReference>
<feature type="transmembrane region" description="Helical" evidence="10">
    <location>
        <begin position="367"/>
        <end position="390"/>
    </location>
</feature>
<feature type="transmembrane region" description="Helical" evidence="10">
    <location>
        <begin position="649"/>
        <end position="671"/>
    </location>
</feature>
<evidence type="ECO:0000256" key="5">
    <source>
        <dbReference type="ARBA" id="ARBA00022692"/>
    </source>
</evidence>
<feature type="transmembrane region" description="Helical" evidence="10">
    <location>
        <begin position="31"/>
        <end position="51"/>
    </location>
</feature>
<organism evidence="15 16">
    <name type="scientific">Notoacmeibacter ruber</name>
    <dbReference type="NCBI Taxonomy" id="2670375"/>
    <lineage>
        <taxon>Bacteria</taxon>
        <taxon>Pseudomonadati</taxon>
        <taxon>Pseudomonadota</taxon>
        <taxon>Alphaproteobacteria</taxon>
        <taxon>Hyphomicrobiales</taxon>
        <taxon>Notoacmeibacteraceae</taxon>
        <taxon>Notoacmeibacter</taxon>
    </lineage>
</organism>
<feature type="transmembrane region" description="Helical" evidence="10">
    <location>
        <begin position="499"/>
        <end position="517"/>
    </location>
</feature>
<evidence type="ECO:0000256" key="2">
    <source>
        <dbReference type="ARBA" id="ARBA00022448"/>
    </source>
</evidence>
<evidence type="ECO:0000256" key="6">
    <source>
        <dbReference type="ARBA" id="ARBA00022989"/>
    </source>
</evidence>
<dbReference type="InterPro" id="IPR046806">
    <property type="entry name" value="MrpA_C/MbhE"/>
</dbReference>
<keyword evidence="2" id="KW-0813">Transport</keyword>
<feature type="domain" description="MrpA C-terminal/MbhE" evidence="14">
    <location>
        <begin position="684"/>
        <end position="774"/>
    </location>
</feature>
<feature type="domain" description="NADH-Ubiquinone oxidoreductase (complex I) chain 5 N-terminal" evidence="12">
    <location>
        <begin position="63"/>
        <end position="109"/>
    </location>
</feature>
<comment type="subcellular location">
    <subcellularLocation>
        <location evidence="1">Cell membrane</location>
        <topology evidence="1">Multi-pass membrane protein</topology>
    </subcellularLocation>
    <subcellularLocation>
        <location evidence="9">Membrane</location>
        <topology evidence="9">Multi-pass membrane protein</topology>
    </subcellularLocation>
</comment>
<keyword evidence="3" id="KW-0050">Antiport</keyword>
<keyword evidence="16" id="KW-1185">Reference proteome</keyword>
<sequence>MIALAALAVPFTAALLAPVLAQLVRRWLAVLLAVFPLALFLFWLRLVPLFASGREETIGVSWIPSFGVEFSVLIDGLSLTFALLVSGIGTLIVLFAGAYLKGDARLPRFLCYLFLFMGAMQGLVLANDLIMLFVFWELTSISSFLLIGFDRERMASRRAAIQALVVTGMGGLSLLAGFLLIRYASGASSLSEVLALGDGLRELPVYMACFILVLGGAFTKSAQFPFHFWLPNAMEAPTPVSAYLHSATMVKAGVYLLMRLQPAMGGTTAWETVLPIFGAITLLAGTILGLRQTDLKLVLAYTTVASLGLLVMLTGFGTEGALAGAVLYLIAHSLFKGGLFMVAGGIDHEAGSRDLRHLSGLRHGMPLTFAIALLCALSMGGLPPFVGFLAKEEMYYGLFKDGGWAMALLAAAIIGNGLMLALGFIVGLRPFLGKEMKAPKHAHEGPFDLWIGPAILALCGLAAGIFYHFFHEMISIPMASAVAGENVPIEISPIPHISAAFYLTLLTIAFGVGVYLLQDRLRSAIDRALVALGWGPDRGFDQAISGLSHLAHRVTYFFQNGRLDLYMTTVFCVLAFTLLFSLAFFSELPELPGWPELALHEWTILLIIVVGIGTVIMAHNRLTAIVSLGIQGFGVAVLFMLQGAPDLSFTQFMVETLSVVILALVMTRIPLAKTDHRSNPEKLIDGGIALLCGVGLGGLLLAVTQTPFDGRLSEFYEEFSRAIAHGRNIVNVIIVDFRGLDTLGEIAVVMVAGLAVLGLIRIRRPRVEDIATPVGDRS</sequence>
<evidence type="ECO:0000256" key="9">
    <source>
        <dbReference type="RuleBase" id="RU000320"/>
    </source>
</evidence>
<dbReference type="InterPro" id="IPR042106">
    <property type="entry name" value="Nuo/plastoQ_OxRdtase_6_NuoJ"/>
</dbReference>
<dbReference type="Pfam" id="PF00662">
    <property type="entry name" value="Proton_antipo_N"/>
    <property type="match status" value="1"/>
</dbReference>